<dbReference type="EMBL" id="CP011502">
    <property type="protein sequence ID" value="ALX04481.1"/>
    <property type="molecule type" value="Genomic_DNA"/>
</dbReference>
<dbReference type="InterPro" id="IPR023214">
    <property type="entry name" value="HAD_sf"/>
</dbReference>
<dbReference type="InterPro" id="IPR023198">
    <property type="entry name" value="PGP-like_dom2"/>
</dbReference>
<gene>
    <name evidence="1" type="ORF">AERYTH_07140</name>
</gene>
<proteinExistence type="predicted"/>
<dbReference type="SUPFAM" id="SSF56784">
    <property type="entry name" value="HAD-like"/>
    <property type="match status" value="1"/>
</dbReference>
<dbReference type="SFLD" id="SFLDS00003">
    <property type="entry name" value="Haloacid_Dehalogenase"/>
    <property type="match status" value="1"/>
</dbReference>
<dbReference type="STRING" id="2041.AERYTH_07140"/>
<dbReference type="InterPro" id="IPR036412">
    <property type="entry name" value="HAD-like_sf"/>
</dbReference>
<protein>
    <recommendedName>
        <fullName evidence="3">Phosphatase</fullName>
    </recommendedName>
</protein>
<dbReference type="PANTHER" id="PTHR43481:SF4">
    <property type="entry name" value="GLYCEROL-1-PHOSPHATE PHOSPHOHYDROLASE 1-RELATED"/>
    <property type="match status" value="1"/>
</dbReference>
<sequence>MSVRHAEADAYLFDMDGTLVDSTSVVERTWADFSRRHGLDVEEVLAYAHGRPTASTTAHFLEDADVAADEAIRLAALEEETVDGIVEVPGAAALVAGLPEDRWAVVTSAGRRLAERRLDAAGVPRPAVLVTADDVARPKPDPEGYLLAARLLGVPVDACVAFEDSEAGVRAAVASGARTVVVGTLSSHDGTLPRVVDLSGPDVPGAVAATRVPS</sequence>
<dbReference type="OrthoDB" id="9800058at2"/>
<dbReference type="RefSeq" id="WP_067856504.1">
    <property type="nucleotide sequence ID" value="NZ_CP011502.1"/>
</dbReference>
<dbReference type="KEGG" id="aer:AERYTH_07140"/>
<name>A0A0U4BGT5_9ACTN</name>
<dbReference type="SFLD" id="SFLDG01129">
    <property type="entry name" value="C1.5:_HAD__Beta-PGM__Phosphata"/>
    <property type="match status" value="1"/>
</dbReference>
<dbReference type="Gene3D" id="1.10.150.240">
    <property type="entry name" value="Putative phosphatase, domain 2"/>
    <property type="match status" value="1"/>
</dbReference>
<dbReference type="PATRIC" id="fig|2041.4.peg.1501"/>
<dbReference type="NCBIfam" id="TIGR01509">
    <property type="entry name" value="HAD-SF-IA-v3"/>
    <property type="match status" value="1"/>
</dbReference>
<evidence type="ECO:0000313" key="1">
    <source>
        <dbReference type="EMBL" id="ALX04481.1"/>
    </source>
</evidence>
<dbReference type="Gene3D" id="3.40.50.1000">
    <property type="entry name" value="HAD superfamily/HAD-like"/>
    <property type="match status" value="1"/>
</dbReference>
<organism evidence="1 2">
    <name type="scientific">Aeromicrobium erythreum</name>
    <dbReference type="NCBI Taxonomy" id="2041"/>
    <lineage>
        <taxon>Bacteria</taxon>
        <taxon>Bacillati</taxon>
        <taxon>Actinomycetota</taxon>
        <taxon>Actinomycetes</taxon>
        <taxon>Propionibacteriales</taxon>
        <taxon>Nocardioidaceae</taxon>
        <taxon>Aeromicrobium</taxon>
    </lineage>
</organism>
<accession>A0A0U4BGT5</accession>
<dbReference type="InterPro" id="IPR006439">
    <property type="entry name" value="HAD-SF_hydro_IA"/>
</dbReference>
<dbReference type="PANTHER" id="PTHR43481">
    <property type="entry name" value="FRUCTOSE-1-PHOSPHATE PHOSPHATASE"/>
    <property type="match status" value="1"/>
</dbReference>
<reference evidence="1 2" key="1">
    <citation type="journal article" date="1991" name="Int. J. Syst. Bacteriol.">
        <title>Description of the erythromycin-producing bacterium Arthrobacter sp. strain NRRL B-3381 as Aeromicrobium erythreum gen. nov., sp. nov.</title>
        <authorList>
            <person name="Miller E.S."/>
            <person name="Woese C.R."/>
            <person name="Brenner S."/>
        </authorList>
    </citation>
    <scope>NUCLEOTIDE SEQUENCE [LARGE SCALE GENOMIC DNA]</scope>
    <source>
        <strain evidence="1 2">AR18</strain>
    </source>
</reference>
<dbReference type="AlphaFoldDB" id="A0A0U4BGT5"/>
<evidence type="ECO:0000313" key="2">
    <source>
        <dbReference type="Proteomes" id="UP000067689"/>
    </source>
</evidence>
<dbReference type="Pfam" id="PF00702">
    <property type="entry name" value="Hydrolase"/>
    <property type="match status" value="1"/>
</dbReference>
<dbReference type="Proteomes" id="UP000067689">
    <property type="component" value="Chromosome"/>
</dbReference>
<keyword evidence="2" id="KW-1185">Reference proteome</keyword>
<dbReference type="InterPro" id="IPR051806">
    <property type="entry name" value="HAD-like_SPP"/>
</dbReference>
<evidence type="ECO:0008006" key="3">
    <source>
        <dbReference type="Google" id="ProtNLM"/>
    </source>
</evidence>
<dbReference type="GO" id="GO:0050308">
    <property type="term" value="F:sugar-phosphatase activity"/>
    <property type="evidence" value="ECO:0007669"/>
    <property type="project" value="TreeGrafter"/>
</dbReference>